<evidence type="ECO:0000256" key="2">
    <source>
        <dbReference type="SAM" id="Phobius"/>
    </source>
</evidence>
<keyword evidence="2" id="KW-0812">Transmembrane</keyword>
<evidence type="ECO:0000256" key="1">
    <source>
        <dbReference type="SAM" id="MobiDB-lite"/>
    </source>
</evidence>
<sequence>MTLEHIFILWVIVTLYLSVVFFYEMWRYRNGDYEIPKAVQAEEPREAPAPRKDPPKTFTGAEQPQRSPPAAPSASVVERHEELMDWLTDHKKRDSAAADLAPTR</sequence>
<keyword evidence="2" id="KW-0472">Membrane</keyword>
<dbReference type="RefSeq" id="WP_184334403.1">
    <property type="nucleotide sequence ID" value="NZ_JACHHZ010000004.1"/>
</dbReference>
<proteinExistence type="predicted"/>
<organism evidence="3 4">
    <name type="scientific">Povalibacter uvarum</name>
    <dbReference type="NCBI Taxonomy" id="732238"/>
    <lineage>
        <taxon>Bacteria</taxon>
        <taxon>Pseudomonadati</taxon>
        <taxon>Pseudomonadota</taxon>
        <taxon>Gammaproteobacteria</taxon>
        <taxon>Steroidobacterales</taxon>
        <taxon>Steroidobacteraceae</taxon>
        <taxon>Povalibacter</taxon>
    </lineage>
</organism>
<keyword evidence="4" id="KW-1185">Reference proteome</keyword>
<protein>
    <submittedName>
        <fullName evidence="3">Uncharacterized protein</fullName>
    </submittedName>
</protein>
<name>A0A841HSN5_9GAMM</name>
<feature type="compositionally biased region" description="Basic and acidic residues" evidence="1">
    <location>
        <begin position="39"/>
        <end position="55"/>
    </location>
</feature>
<dbReference type="Proteomes" id="UP000588068">
    <property type="component" value="Unassembled WGS sequence"/>
</dbReference>
<evidence type="ECO:0000313" key="3">
    <source>
        <dbReference type="EMBL" id="MBB6095038.1"/>
    </source>
</evidence>
<feature type="transmembrane region" description="Helical" evidence="2">
    <location>
        <begin position="6"/>
        <end position="23"/>
    </location>
</feature>
<evidence type="ECO:0000313" key="4">
    <source>
        <dbReference type="Proteomes" id="UP000588068"/>
    </source>
</evidence>
<dbReference type="AlphaFoldDB" id="A0A841HSN5"/>
<dbReference type="EMBL" id="JACHHZ010000004">
    <property type="protein sequence ID" value="MBB6095038.1"/>
    <property type="molecule type" value="Genomic_DNA"/>
</dbReference>
<feature type="region of interest" description="Disordered" evidence="1">
    <location>
        <begin position="39"/>
        <end position="77"/>
    </location>
</feature>
<gene>
    <name evidence="3" type="ORF">HNQ60_003925</name>
</gene>
<reference evidence="3 4" key="1">
    <citation type="submission" date="2020-08" db="EMBL/GenBank/DDBJ databases">
        <title>Genomic Encyclopedia of Type Strains, Phase IV (KMG-IV): sequencing the most valuable type-strain genomes for metagenomic binning, comparative biology and taxonomic classification.</title>
        <authorList>
            <person name="Goeker M."/>
        </authorList>
    </citation>
    <scope>NUCLEOTIDE SEQUENCE [LARGE SCALE GENOMIC DNA]</scope>
    <source>
        <strain evidence="3 4">DSM 26723</strain>
    </source>
</reference>
<keyword evidence="2" id="KW-1133">Transmembrane helix</keyword>
<accession>A0A841HSN5</accession>
<comment type="caution">
    <text evidence="3">The sequence shown here is derived from an EMBL/GenBank/DDBJ whole genome shotgun (WGS) entry which is preliminary data.</text>
</comment>